<dbReference type="AlphaFoldDB" id="A0A7W8LPY1"/>
<reference evidence="1 2" key="1">
    <citation type="submission" date="2020-08" db="EMBL/GenBank/DDBJ databases">
        <title>Genomic Encyclopedia of Type Strains, Phase IV (KMG-IV): sequencing the most valuable type-strain genomes for metagenomic binning, comparative biology and taxonomic classification.</title>
        <authorList>
            <person name="Goeker M."/>
        </authorList>
    </citation>
    <scope>NUCLEOTIDE SEQUENCE [LARGE SCALE GENOMIC DNA]</scope>
    <source>
        <strain evidence="1 2">DSM 101791</strain>
    </source>
</reference>
<dbReference type="RefSeq" id="WP_184027704.1">
    <property type="nucleotide sequence ID" value="NZ_JACHFN010000005.1"/>
</dbReference>
<accession>A0A7W8LPY1</accession>
<sequence>MAAELPDLNQRLATVVAGYLCISEGGERLWRRPDGTSIAHCPNFESGERWEDLERGLQRADVLTAVQDRLGQELRDLHSTARWRDALLTMLDLLMGDSRVVQADHAALSALGLQPDRAADATSRRAVLRSLRRARTTLSLTQQLVFFDRPTFCRDAAGQFRLVYQSYASTGDLAPLLAVLAAHGLEGRVLEVPPFAPAVRLLMVSAASVPVPSE</sequence>
<name>A0A7W8LPY1_9DEIO</name>
<proteinExistence type="predicted"/>
<evidence type="ECO:0000313" key="1">
    <source>
        <dbReference type="EMBL" id="MBB5234184.1"/>
    </source>
</evidence>
<protein>
    <submittedName>
        <fullName evidence="1">Uncharacterized protein</fullName>
    </submittedName>
</protein>
<comment type="caution">
    <text evidence="1">The sequence shown here is derived from an EMBL/GenBank/DDBJ whole genome shotgun (WGS) entry which is preliminary data.</text>
</comment>
<gene>
    <name evidence="1" type="ORF">HNQ09_001622</name>
</gene>
<organism evidence="1 2">
    <name type="scientific">Deinococcus budaensis</name>
    <dbReference type="NCBI Taxonomy" id="1665626"/>
    <lineage>
        <taxon>Bacteria</taxon>
        <taxon>Thermotogati</taxon>
        <taxon>Deinococcota</taxon>
        <taxon>Deinococci</taxon>
        <taxon>Deinococcales</taxon>
        <taxon>Deinococcaceae</taxon>
        <taxon>Deinococcus</taxon>
    </lineage>
</organism>
<keyword evidence="2" id="KW-1185">Reference proteome</keyword>
<dbReference type="EMBL" id="JACHFN010000005">
    <property type="protein sequence ID" value="MBB5234184.1"/>
    <property type="molecule type" value="Genomic_DNA"/>
</dbReference>
<dbReference type="Proteomes" id="UP000525389">
    <property type="component" value="Unassembled WGS sequence"/>
</dbReference>
<evidence type="ECO:0000313" key="2">
    <source>
        <dbReference type="Proteomes" id="UP000525389"/>
    </source>
</evidence>